<keyword evidence="14" id="KW-1185">Reference proteome</keyword>
<dbReference type="InterPro" id="IPR018303">
    <property type="entry name" value="ATPase_P-typ_P_site"/>
</dbReference>
<evidence type="ECO:0000313" key="13">
    <source>
        <dbReference type="EMBL" id="KAJ3053190.1"/>
    </source>
</evidence>
<dbReference type="Gene3D" id="2.70.150.10">
    <property type="entry name" value="Calcium-transporting ATPase, cytoplasmic transduction domain A"/>
    <property type="match status" value="1"/>
</dbReference>
<dbReference type="GO" id="GO:0005886">
    <property type="term" value="C:plasma membrane"/>
    <property type="evidence" value="ECO:0007669"/>
    <property type="project" value="UniProtKB-SubCell"/>
</dbReference>
<dbReference type="InterPro" id="IPR059000">
    <property type="entry name" value="ATPase_P-type_domA"/>
</dbReference>
<feature type="transmembrane region" description="Helical" evidence="10">
    <location>
        <begin position="870"/>
        <end position="890"/>
    </location>
</feature>
<feature type="transmembrane region" description="Helical" evidence="10">
    <location>
        <begin position="838"/>
        <end position="858"/>
    </location>
</feature>
<feature type="transmembrane region" description="Helical" evidence="10">
    <location>
        <begin position="200"/>
        <end position="222"/>
    </location>
</feature>
<gene>
    <name evidence="13" type="ORF">HK097_004847</name>
</gene>
<keyword evidence="5" id="KW-0547">Nucleotide-binding</keyword>
<dbReference type="SFLD" id="SFLDF00027">
    <property type="entry name" value="p-type_atpase"/>
    <property type="match status" value="1"/>
</dbReference>
<reference evidence="13" key="1">
    <citation type="submission" date="2020-05" db="EMBL/GenBank/DDBJ databases">
        <title>Phylogenomic resolution of chytrid fungi.</title>
        <authorList>
            <person name="Stajich J.E."/>
            <person name="Amses K."/>
            <person name="Simmons R."/>
            <person name="Seto K."/>
            <person name="Myers J."/>
            <person name="Bonds A."/>
            <person name="Quandt C.A."/>
            <person name="Barry K."/>
            <person name="Liu P."/>
            <person name="Grigoriev I."/>
            <person name="Longcore J.E."/>
            <person name="James T.Y."/>
        </authorList>
    </citation>
    <scope>NUCLEOTIDE SEQUENCE</scope>
    <source>
        <strain evidence="13">JEL0318</strain>
    </source>
</reference>
<evidence type="ECO:0000256" key="5">
    <source>
        <dbReference type="ARBA" id="ARBA00022741"/>
    </source>
</evidence>
<evidence type="ECO:0000259" key="12">
    <source>
        <dbReference type="Pfam" id="PF00689"/>
    </source>
</evidence>
<dbReference type="Gene3D" id="3.40.50.1000">
    <property type="entry name" value="HAD superfamily/HAD-like"/>
    <property type="match status" value="1"/>
</dbReference>
<comment type="subcellular location">
    <subcellularLocation>
        <location evidence="1">Cell membrane</location>
        <topology evidence="1">Multi-pass membrane protein</topology>
    </subcellularLocation>
</comment>
<feature type="transmembrane region" description="Helical" evidence="10">
    <location>
        <begin position="169"/>
        <end position="188"/>
    </location>
</feature>
<proteinExistence type="predicted"/>
<dbReference type="SFLD" id="SFLDG00002">
    <property type="entry name" value="C1.7:_P-type_atpase_like"/>
    <property type="match status" value="1"/>
</dbReference>
<dbReference type="InterPro" id="IPR001757">
    <property type="entry name" value="P_typ_ATPase"/>
</dbReference>
<dbReference type="FunFam" id="2.70.150.10:FF:000016">
    <property type="entry name" value="Calcium-transporting P-type ATPase putative"/>
    <property type="match status" value="1"/>
</dbReference>
<evidence type="ECO:0008006" key="15">
    <source>
        <dbReference type="Google" id="ProtNLM"/>
    </source>
</evidence>
<dbReference type="GO" id="GO:0019829">
    <property type="term" value="F:ATPase-coupled monoatomic cation transmembrane transporter activity"/>
    <property type="evidence" value="ECO:0007669"/>
    <property type="project" value="UniProtKB-ARBA"/>
</dbReference>
<name>A0AAD5SLR3_9FUNG</name>
<dbReference type="Gene3D" id="1.20.1110.10">
    <property type="entry name" value="Calcium-transporting ATPase, transmembrane domain"/>
    <property type="match status" value="1"/>
</dbReference>
<evidence type="ECO:0000256" key="3">
    <source>
        <dbReference type="ARBA" id="ARBA00022692"/>
    </source>
</evidence>
<protein>
    <recommendedName>
        <fullName evidence="15">Cation-transporting P-type ATPase C-terminal domain-containing protein</fullName>
    </recommendedName>
</protein>
<dbReference type="Pfam" id="PF00689">
    <property type="entry name" value="Cation_ATPase_C"/>
    <property type="match status" value="1"/>
</dbReference>
<sequence>MRDWPTGGILTFITFVNLYLTFSQEYAAEQTLAALRSLSAPTATVLRSSTETQIPSRELVPGDVILIKDGDSVPADCRLVFASNLETDEALLTGESMPVMKNADKMEDENAALGDRGCMCWSSTVVTRGRGKAVVVATGMSTQIGAVAGKVMKDSKSGPTLIQKSLYKMYIALMIVAVVGAIVVLAIAKFKVTESVGKYALTAALSVLPAGLTTVLTVTLVLGGKEMARHRAVVRKLKSLETLGSLTHVFSDKTGTLTQAKMVVTNGWVPGAGYMYVEAEGVVPKGRVFVTGKEPAWSVEEAETGGKLVGVGKFGEQKEVEDLVVCAALCNVASVSESLGEGKEGKGKEVGWTTSGSPSEVALQVFAHKLGMGRPVLEAAIEGRSDVWERVTEYPFDSRLKRMSVVYLRKVGTSPSDSLETAHVFTKGATEVVLSLCKDITTADHARIMSTVSTLASRGLRVMGFAQKVISMDILPSLHTQSTSSTRGLVESDLTFLGLACIYDPPRSESASSVRQAHEAGISVHMLTGDHLDTAVAIAHDIGILPPRNSIPPERLRSLYTTGPELDTWTDAQLDALPTLPLVVARCTPDTKVKIILAAHRRRFITAMTGDGVNDSPSLRLADVGIAMGSGSDVAKSASDIILTDDNFATIVVAIAEGRRIYTNMQRFLLYYWITLLCCFIIIVVNLWVVDPNGTTMTPFTPVGMMFVYGVMTPPAASLSTQSAEPGNMKKPPRPPGESLFNKEILWDVFVYSVVMAAICMSVYWGVMFVGDVKGVLAVGCDEVYDATGCKPLFEGRSILLLIFALLAFVQAIHLLSFRRYEFFHRNVLKTIWGDKTWCISLVVCVATWVVFSYVRVIALEGFGMVGPGWIAWVLMIAGCVAFIVFGEVYKWGKRKVWGVGDGGGSEALVEMIGVGETRV</sequence>
<keyword evidence="9 10" id="KW-0472">Membrane</keyword>
<dbReference type="GO" id="GO:0098662">
    <property type="term" value="P:inorganic cation transmembrane transport"/>
    <property type="evidence" value="ECO:0007669"/>
    <property type="project" value="UniProtKB-ARBA"/>
</dbReference>
<accession>A0AAD5SLR3</accession>
<keyword evidence="6" id="KW-0067">ATP-binding</keyword>
<dbReference type="Pfam" id="PF13246">
    <property type="entry name" value="Cation_ATPase"/>
    <property type="match status" value="1"/>
</dbReference>
<dbReference type="EMBL" id="JADGJD010000229">
    <property type="protein sequence ID" value="KAJ3053190.1"/>
    <property type="molecule type" value="Genomic_DNA"/>
</dbReference>
<evidence type="ECO:0000256" key="7">
    <source>
        <dbReference type="ARBA" id="ARBA00022967"/>
    </source>
</evidence>
<dbReference type="InterPro" id="IPR023299">
    <property type="entry name" value="ATPase_P-typ_cyto_dom_N"/>
</dbReference>
<evidence type="ECO:0000256" key="4">
    <source>
        <dbReference type="ARBA" id="ARBA00022723"/>
    </source>
</evidence>
<evidence type="ECO:0000256" key="6">
    <source>
        <dbReference type="ARBA" id="ARBA00022840"/>
    </source>
</evidence>
<dbReference type="InterPro" id="IPR036412">
    <property type="entry name" value="HAD-like_sf"/>
</dbReference>
<evidence type="ECO:0000313" key="14">
    <source>
        <dbReference type="Proteomes" id="UP001212841"/>
    </source>
</evidence>
<keyword evidence="2" id="KW-1003">Cell membrane</keyword>
<dbReference type="SFLD" id="SFLDS00003">
    <property type="entry name" value="Haloacid_Dehalogenase"/>
    <property type="match status" value="1"/>
</dbReference>
<feature type="transmembrane region" description="Helical" evidence="10">
    <location>
        <begin position="669"/>
        <end position="690"/>
    </location>
</feature>
<evidence type="ECO:0000256" key="2">
    <source>
        <dbReference type="ARBA" id="ARBA00022475"/>
    </source>
</evidence>
<dbReference type="PROSITE" id="PS00154">
    <property type="entry name" value="ATPASE_E1_E2"/>
    <property type="match status" value="1"/>
</dbReference>
<dbReference type="GO" id="GO:0015662">
    <property type="term" value="F:P-type ion transporter activity"/>
    <property type="evidence" value="ECO:0007669"/>
    <property type="project" value="UniProtKB-ARBA"/>
</dbReference>
<evidence type="ECO:0000256" key="10">
    <source>
        <dbReference type="SAM" id="Phobius"/>
    </source>
</evidence>
<dbReference type="GO" id="GO:0016887">
    <property type="term" value="F:ATP hydrolysis activity"/>
    <property type="evidence" value="ECO:0007669"/>
    <property type="project" value="InterPro"/>
</dbReference>
<dbReference type="Gene3D" id="3.40.1110.10">
    <property type="entry name" value="Calcium-transporting ATPase, cytoplasmic domain N"/>
    <property type="match status" value="1"/>
</dbReference>
<evidence type="ECO:0000256" key="9">
    <source>
        <dbReference type="ARBA" id="ARBA00023136"/>
    </source>
</evidence>
<feature type="transmembrane region" description="Helical" evidence="10">
    <location>
        <begin position="702"/>
        <end position="724"/>
    </location>
</feature>
<dbReference type="Proteomes" id="UP001212841">
    <property type="component" value="Unassembled WGS sequence"/>
</dbReference>
<dbReference type="InterPro" id="IPR023214">
    <property type="entry name" value="HAD_sf"/>
</dbReference>
<dbReference type="InterPro" id="IPR006068">
    <property type="entry name" value="ATPase_P-typ_cation-transptr_C"/>
</dbReference>
<keyword evidence="8 10" id="KW-1133">Transmembrane helix</keyword>
<dbReference type="InterPro" id="IPR008250">
    <property type="entry name" value="ATPase_P-typ_transduc_dom_A_sf"/>
</dbReference>
<evidence type="ECO:0000256" key="8">
    <source>
        <dbReference type="ARBA" id="ARBA00022989"/>
    </source>
</evidence>
<dbReference type="Pfam" id="PF00122">
    <property type="entry name" value="E1-E2_ATPase"/>
    <property type="match status" value="1"/>
</dbReference>
<keyword evidence="7" id="KW-1278">Translocase</keyword>
<feature type="transmembrane region" description="Helical" evidence="10">
    <location>
        <begin position="799"/>
        <end position="818"/>
    </location>
</feature>
<feature type="transmembrane region" description="Helical" evidence="10">
    <location>
        <begin position="745"/>
        <end position="767"/>
    </location>
</feature>
<dbReference type="InterPro" id="IPR044492">
    <property type="entry name" value="P_typ_ATPase_HD_dom"/>
</dbReference>
<evidence type="ECO:0000259" key="11">
    <source>
        <dbReference type="Pfam" id="PF00122"/>
    </source>
</evidence>
<dbReference type="SUPFAM" id="SSF81660">
    <property type="entry name" value="Metal cation-transporting ATPase, ATP-binding domain N"/>
    <property type="match status" value="1"/>
</dbReference>
<feature type="domain" description="P-type ATPase A" evidence="11">
    <location>
        <begin position="38"/>
        <end position="150"/>
    </location>
</feature>
<dbReference type="PRINTS" id="PR00119">
    <property type="entry name" value="CATATPASE"/>
</dbReference>
<dbReference type="SUPFAM" id="SSF81665">
    <property type="entry name" value="Calcium ATPase, transmembrane domain M"/>
    <property type="match status" value="1"/>
</dbReference>
<feature type="domain" description="Cation-transporting P-type ATPase C-terminal" evidence="12">
    <location>
        <begin position="698"/>
        <end position="892"/>
    </location>
</feature>
<dbReference type="AlphaFoldDB" id="A0AAD5SLR3"/>
<dbReference type="GO" id="GO:0005524">
    <property type="term" value="F:ATP binding"/>
    <property type="evidence" value="ECO:0007669"/>
    <property type="project" value="UniProtKB-KW"/>
</dbReference>
<dbReference type="PANTHER" id="PTHR42861">
    <property type="entry name" value="CALCIUM-TRANSPORTING ATPASE"/>
    <property type="match status" value="1"/>
</dbReference>
<dbReference type="NCBIfam" id="TIGR01494">
    <property type="entry name" value="ATPase_P-type"/>
    <property type="match status" value="2"/>
</dbReference>
<comment type="caution">
    <text evidence="13">The sequence shown here is derived from an EMBL/GenBank/DDBJ whole genome shotgun (WGS) entry which is preliminary data.</text>
</comment>
<dbReference type="InterPro" id="IPR023298">
    <property type="entry name" value="ATPase_P-typ_TM_dom_sf"/>
</dbReference>
<keyword evidence="3 10" id="KW-0812">Transmembrane</keyword>
<dbReference type="GO" id="GO:0046872">
    <property type="term" value="F:metal ion binding"/>
    <property type="evidence" value="ECO:0007669"/>
    <property type="project" value="UniProtKB-KW"/>
</dbReference>
<evidence type="ECO:0000256" key="1">
    <source>
        <dbReference type="ARBA" id="ARBA00004651"/>
    </source>
</evidence>
<organism evidence="13 14">
    <name type="scientific">Rhizophlyctis rosea</name>
    <dbReference type="NCBI Taxonomy" id="64517"/>
    <lineage>
        <taxon>Eukaryota</taxon>
        <taxon>Fungi</taxon>
        <taxon>Fungi incertae sedis</taxon>
        <taxon>Chytridiomycota</taxon>
        <taxon>Chytridiomycota incertae sedis</taxon>
        <taxon>Chytridiomycetes</taxon>
        <taxon>Rhizophlyctidales</taxon>
        <taxon>Rhizophlyctidaceae</taxon>
        <taxon>Rhizophlyctis</taxon>
    </lineage>
</organism>
<dbReference type="GO" id="GO:0046873">
    <property type="term" value="F:metal ion transmembrane transporter activity"/>
    <property type="evidence" value="ECO:0007669"/>
    <property type="project" value="UniProtKB-ARBA"/>
</dbReference>
<dbReference type="SUPFAM" id="SSF81653">
    <property type="entry name" value="Calcium ATPase, transduction domain A"/>
    <property type="match status" value="1"/>
</dbReference>
<keyword evidence="4" id="KW-0479">Metal-binding</keyword>
<dbReference type="SUPFAM" id="SSF56784">
    <property type="entry name" value="HAD-like"/>
    <property type="match status" value="1"/>
</dbReference>